<protein>
    <recommendedName>
        <fullName evidence="12">DNA 3'-5' helicase</fullName>
        <ecNumber evidence="12">5.6.2.4</ecNumber>
    </recommendedName>
    <alternativeName>
        <fullName evidence="13">DNA 3'-5' helicase II</fullName>
    </alternativeName>
</protein>
<feature type="domain" description="UvrD-like helicase ATP-binding" evidence="17">
    <location>
        <begin position="11"/>
        <end position="497"/>
    </location>
</feature>
<dbReference type="Gene3D" id="3.30.160.800">
    <property type="match status" value="1"/>
</dbReference>
<comment type="catalytic activity">
    <reaction evidence="11">
        <text>Couples ATP hydrolysis with the unwinding of duplex DNA by translocating in the 3'-5' direction.</text>
        <dbReference type="EC" id="5.6.2.4"/>
    </reaction>
</comment>
<dbReference type="GO" id="GO:0004527">
    <property type="term" value="F:exonuclease activity"/>
    <property type="evidence" value="ECO:0007669"/>
    <property type="project" value="UniProtKB-KW"/>
</dbReference>
<evidence type="ECO:0000256" key="6">
    <source>
        <dbReference type="ARBA" id="ARBA00022839"/>
    </source>
</evidence>
<evidence type="ECO:0000256" key="9">
    <source>
        <dbReference type="ARBA" id="ARBA00023204"/>
    </source>
</evidence>
<evidence type="ECO:0000313" key="19">
    <source>
        <dbReference type="EMBL" id="GEP60008.1"/>
    </source>
</evidence>
<evidence type="ECO:0000256" key="11">
    <source>
        <dbReference type="ARBA" id="ARBA00034617"/>
    </source>
</evidence>
<dbReference type="EC" id="5.6.2.4" evidence="12"/>
<accession>A0A512NM26</accession>
<dbReference type="PROSITE" id="PS51217">
    <property type="entry name" value="UVRD_HELICASE_CTER"/>
    <property type="match status" value="1"/>
</dbReference>
<dbReference type="EMBL" id="BKAJ01000147">
    <property type="protein sequence ID" value="GEP60008.1"/>
    <property type="molecule type" value="Genomic_DNA"/>
</dbReference>
<evidence type="ECO:0000259" key="17">
    <source>
        <dbReference type="PROSITE" id="PS51198"/>
    </source>
</evidence>
<keyword evidence="5 15" id="KW-0347">Helicase</keyword>
<feature type="region of interest" description="Disordered" evidence="16">
    <location>
        <begin position="965"/>
        <end position="1002"/>
    </location>
</feature>
<keyword evidence="9" id="KW-0234">DNA repair</keyword>
<dbReference type="GO" id="GO:0033202">
    <property type="term" value="C:DNA helicase complex"/>
    <property type="evidence" value="ECO:0007669"/>
    <property type="project" value="TreeGrafter"/>
</dbReference>
<dbReference type="Gene3D" id="3.40.50.300">
    <property type="entry name" value="P-loop containing nucleotide triphosphate hydrolases"/>
    <property type="match status" value="3"/>
</dbReference>
<feature type="binding site" evidence="15">
    <location>
        <begin position="32"/>
        <end position="39"/>
    </location>
    <ligand>
        <name>ATP</name>
        <dbReference type="ChEBI" id="CHEBI:30616"/>
    </ligand>
</feature>
<dbReference type="GO" id="GO:0043138">
    <property type="term" value="F:3'-5' DNA helicase activity"/>
    <property type="evidence" value="ECO:0007669"/>
    <property type="project" value="UniProtKB-EC"/>
</dbReference>
<evidence type="ECO:0000256" key="15">
    <source>
        <dbReference type="PROSITE-ProRule" id="PRU00560"/>
    </source>
</evidence>
<dbReference type="NCBIfam" id="TIGR02784">
    <property type="entry name" value="addA_alphas"/>
    <property type="match status" value="1"/>
</dbReference>
<evidence type="ECO:0000256" key="16">
    <source>
        <dbReference type="SAM" id="MobiDB-lite"/>
    </source>
</evidence>
<keyword evidence="4 15" id="KW-0378">Hydrolase</keyword>
<dbReference type="PANTHER" id="PTHR11070:SF2">
    <property type="entry name" value="ATP-DEPENDENT DNA HELICASE SRS2"/>
    <property type="match status" value="1"/>
</dbReference>
<name>A0A512NM26_9HYPH</name>
<dbReference type="GO" id="GO:0005829">
    <property type="term" value="C:cytosol"/>
    <property type="evidence" value="ECO:0007669"/>
    <property type="project" value="TreeGrafter"/>
</dbReference>
<keyword evidence="2 15" id="KW-0547">Nucleotide-binding</keyword>
<comment type="caution">
    <text evidence="19">The sequence shown here is derived from an EMBL/GenBank/DDBJ whole genome shotgun (WGS) entry which is preliminary data.</text>
</comment>
<keyword evidence="20" id="KW-1185">Reference proteome</keyword>
<evidence type="ECO:0000256" key="1">
    <source>
        <dbReference type="ARBA" id="ARBA00022722"/>
    </source>
</evidence>
<evidence type="ECO:0000259" key="18">
    <source>
        <dbReference type="PROSITE" id="PS51217"/>
    </source>
</evidence>
<keyword evidence="7 15" id="KW-0067">ATP-binding</keyword>
<dbReference type="SUPFAM" id="SSF52980">
    <property type="entry name" value="Restriction endonuclease-like"/>
    <property type="match status" value="1"/>
</dbReference>
<dbReference type="PANTHER" id="PTHR11070">
    <property type="entry name" value="UVRD / RECB / PCRA DNA HELICASE FAMILY MEMBER"/>
    <property type="match status" value="1"/>
</dbReference>
<dbReference type="InterPro" id="IPR000212">
    <property type="entry name" value="DNA_helicase_UvrD/REP"/>
</dbReference>
<evidence type="ECO:0000256" key="7">
    <source>
        <dbReference type="ARBA" id="ARBA00022840"/>
    </source>
</evidence>
<reference evidence="19 20" key="1">
    <citation type="submission" date="2019-07" db="EMBL/GenBank/DDBJ databases">
        <title>Whole genome shotgun sequence of Reyranella soli NBRC 108950.</title>
        <authorList>
            <person name="Hosoyama A."/>
            <person name="Uohara A."/>
            <person name="Ohji S."/>
            <person name="Ichikawa N."/>
        </authorList>
    </citation>
    <scope>NUCLEOTIDE SEQUENCE [LARGE SCALE GENOMIC DNA]</scope>
    <source>
        <strain evidence="19 20">NBRC 108950</strain>
    </source>
</reference>
<evidence type="ECO:0000256" key="14">
    <source>
        <dbReference type="ARBA" id="ARBA00048988"/>
    </source>
</evidence>
<evidence type="ECO:0000256" key="4">
    <source>
        <dbReference type="ARBA" id="ARBA00022801"/>
    </source>
</evidence>
<dbReference type="InterPro" id="IPR014017">
    <property type="entry name" value="DNA_helicase_UvrD-like_C"/>
</dbReference>
<dbReference type="RefSeq" id="WP_147155379.1">
    <property type="nucleotide sequence ID" value="NZ_BKAJ01000147.1"/>
</dbReference>
<keyword evidence="8" id="KW-0238">DNA-binding</keyword>
<dbReference type="Pfam" id="PF12705">
    <property type="entry name" value="PDDEXK_1"/>
    <property type="match status" value="1"/>
</dbReference>
<dbReference type="GO" id="GO:0003677">
    <property type="term" value="F:DNA binding"/>
    <property type="evidence" value="ECO:0007669"/>
    <property type="project" value="UniProtKB-KW"/>
</dbReference>
<sequence>MSVLDSALDPLVLATDSQRRATTPGHSAWVEANAGTGKTKVLTDRVTRLLLDRVKPERILCLTFTKAAAAEMRNRLAGQLGRWAMMTDAKLDEEIEKLIDRTPEAVERVVARRLFARVLDAPGGINILTIHAFCQALLKRFPLEAGVAPGFDVLDEADARTLLRQAQDEQMEALARPDAPGELAEALASVAGRISVTEYAELMVQLLGERAWMLARIGDDAGLRRLRERLASELGCAPDDTAGQLASDACLDRAFDATALQAAARALARGSKTDVSRAALIAEWLADAAGRPQRLTSSYSEVFFTDKGAILKRLASKAAIEAMPDIEEVLRREAERLAAVLDRINGAALVERTLALLRLGLDIAGRYTRAKQRRAALDYDDLIVATRRLLESADSAAWVLYKLDGGIDHVLVDEAQDTNPDQWEVIRRLTEEFFVGQGAVERTRTVFAVGDIKQSIFGFQRADPRKLKEMREWFAERSRLADKRFVPVDLNVSFRSTPAVLDAVDWVFSEPDTVRGLAEPNDVIHLPSRKNAPGRVELWPLVSTDEDETDTTELEGTPGAAAEPHQRLARLIAAHAGSLIGKERRAGGMRELLHAGHFMVLVRRRNEFVNALVKELKQAGIEVAGVDRLNLGEELAVQDLLAMARFVLLPQDDLNLACLLKSPLIGLGEDELFTLAWKRKGHLWRSLRERARAKPFAAAHARLAGWLKRVDYITPFDFFATALGPEGGRVRLLERLGHEAADPIDELLARALQYQRAEGGSLQGFLRWFEAGGGEIKRDLDQNRRREVRILTVHASKGLQAPIVYLPDTTRVPRDEGRILSAEDGEARLWVPRADDANEAARAWRGRARERALEEQNRLLYVAMTRAEDRLYVGGWFGRRKPDRGCWYERIEAGLGASSQAEIFPDSPQPRNRAVPREFDFRELLPNDGWAGEGYELVNAGIIEAPEQAELGLAAASDLPAWAREAAPAEPDPPAPLAPSQPLPDEALAGPRAFSPLMPGDPQRWKRGQLLHELLRHLPATPPAERATAARRFLAQPAHGLSEEEVTAWSGEALAVTEAPPHAALFGESSRAEVPLIGTVRTRRGTFTVSGQVDRLAVSAREVLIVDYKTNRPPPEAAAKVALAYRRQLALYRALLAEIYPGRTVRAFLLWTAVPLLMEIDPETLDESMPYAAAS</sequence>
<evidence type="ECO:0000256" key="5">
    <source>
        <dbReference type="ARBA" id="ARBA00022806"/>
    </source>
</evidence>
<dbReference type="InterPro" id="IPR014151">
    <property type="entry name" value="DNA_helicase_AddA"/>
</dbReference>
<organism evidence="19 20">
    <name type="scientific">Reyranella soli</name>
    <dbReference type="NCBI Taxonomy" id="1230389"/>
    <lineage>
        <taxon>Bacteria</taxon>
        <taxon>Pseudomonadati</taxon>
        <taxon>Pseudomonadota</taxon>
        <taxon>Alphaproteobacteria</taxon>
        <taxon>Hyphomicrobiales</taxon>
        <taxon>Reyranellaceae</taxon>
        <taxon>Reyranella</taxon>
    </lineage>
</organism>
<dbReference type="Gene3D" id="1.10.486.10">
    <property type="entry name" value="PCRA, domain 4"/>
    <property type="match status" value="1"/>
</dbReference>
<evidence type="ECO:0000313" key="20">
    <source>
        <dbReference type="Proteomes" id="UP000321058"/>
    </source>
</evidence>
<keyword evidence="1" id="KW-0540">Nuclease</keyword>
<evidence type="ECO:0000256" key="8">
    <source>
        <dbReference type="ARBA" id="ARBA00023125"/>
    </source>
</evidence>
<dbReference type="InterPro" id="IPR011335">
    <property type="entry name" value="Restrct_endonuc-II-like"/>
</dbReference>
<dbReference type="GO" id="GO:0000725">
    <property type="term" value="P:recombinational repair"/>
    <property type="evidence" value="ECO:0007669"/>
    <property type="project" value="TreeGrafter"/>
</dbReference>
<dbReference type="Pfam" id="PF13361">
    <property type="entry name" value="UvrD_C"/>
    <property type="match status" value="1"/>
</dbReference>
<dbReference type="InterPro" id="IPR027417">
    <property type="entry name" value="P-loop_NTPase"/>
</dbReference>
<evidence type="ECO:0000256" key="2">
    <source>
        <dbReference type="ARBA" id="ARBA00022741"/>
    </source>
</evidence>
<evidence type="ECO:0000256" key="13">
    <source>
        <dbReference type="ARBA" id="ARBA00034923"/>
    </source>
</evidence>
<dbReference type="PROSITE" id="PS51198">
    <property type="entry name" value="UVRD_HELICASE_ATP_BIND"/>
    <property type="match status" value="1"/>
</dbReference>
<dbReference type="OrthoDB" id="9810135at2"/>
<keyword evidence="3" id="KW-0227">DNA damage</keyword>
<dbReference type="Gene3D" id="3.90.320.10">
    <property type="match status" value="1"/>
</dbReference>
<keyword evidence="6" id="KW-0269">Exonuclease</keyword>
<dbReference type="AlphaFoldDB" id="A0A512NM26"/>
<feature type="compositionally biased region" description="Pro residues" evidence="16">
    <location>
        <begin position="970"/>
        <end position="982"/>
    </location>
</feature>
<dbReference type="InterPro" id="IPR038726">
    <property type="entry name" value="PDDEXK_AddAB-type"/>
</dbReference>
<dbReference type="Pfam" id="PF00580">
    <property type="entry name" value="UvrD-helicase"/>
    <property type="match status" value="1"/>
</dbReference>
<feature type="domain" description="UvrD-like helicase C-terminal" evidence="18">
    <location>
        <begin position="518"/>
        <end position="798"/>
    </location>
</feature>
<evidence type="ECO:0000256" key="3">
    <source>
        <dbReference type="ARBA" id="ARBA00022763"/>
    </source>
</evidence>
<dbReference type="GO" id="GO:0005524">
    <property type="term" value="F:ATP binding"/>
    <property type="evidence" value="ECO:0007669"/>
    <property type="project" value="UniProtKB-UniRule"/>
</dbReference>
<proteinExistence type="predicted"/>
<dbReference type="InterPro" id="IPR011604">
    <property type="entry name" value="PDDEXK-like_dom_sf"/>
</dbReference>
<evidence type="ECO:0000256" key="12">
    <source>
        <dbReference type="ARBA" id="ARBA00034808"/>
    </source>
</evidence>
<keyword evidence="10" id="KW-0413">Isomerase</keyword>
<dbReference type="SUPFAM" id="SSF52540">
    <property type="entry name" value="P-loop containing nucleoside triphosphate hydrolases"/>
    <property type="match status" value="1"/>
</dbReference>
<comment type="catalytic activity">
    <reaction evidence="14">
        <text>ATP + H2O = ADP + phosphate + H(+)</text>
        <dbReference type="Rhea" id="RHEA:13065"/>
        <dbReference type="ChEBI" id="CHEBI:15377"/>
        <dbReference type="ChEBI" id="CHEBI:15378"/>
        <dbReference type="ChEBI" id="CHEBI:30616"/>
        <dbReference type="ChEBI" id="CHEBI:43474"/>
        <dbReference type="ChEBI" id="CHEBI:456216"/>
        <dbReference type="EC" id="5.6.2.4"/>
    </reaction>
</comment>
<dbReference type="Proteomes" id="UP000321058">
    <property type="component" value="Unassembled WGS sequence"/>
</dbReference>
<dbReference type="InterPro" id="IPR014016">
    <property type="entry name" value="UvrD-like_ATP-bd"/>
</dbReference>
<evidence type="ECO:0000256" key="10">
    <source>
        <dbReference type="ARBA" id="ARBA00023235"/>
    </source>
</evidence>
<gene>
    <name evidence="19" type="ORF">RSO01_71740</name>
</gene>